<proteinExistence type="predicted"/>
<accession>A0A0A9FZR1</accession>
<dbReference type="AlphaFoldDB" id="A0A0A9FZR1"/>
<reference evidence="1" key="2">
    <citation type="journal article" date="2015" name="Data Brief">
        <title>Shoot transcriptome of the giant reed, Arundo donax.</title>
        <authorList>
            <person name="Barrero R.A."/>
            <person name="Guerrero F.D."/>
            <person name="Moolhuijzen P."/>
            <person name="Goolsby J.A."/>
            <person name="Tidwell J."/>
            <person name="Bellgard S.E."/>
            <person name="Bellgard M.I."/>
        </authorList>
    </citation>
    <scope>NUCLEOTIDE SEQUENCE</scope>
    <source>
        <tissue evidence="1">Shoot tissue taken approximately 20 cm above the soil surface</tissue>
    </source>
</reference>
<sequence>MLTSISKKGKLNNFLR</sequence>
<reference evidence="1" key="1">
    <citation type="submission" date="2014-09" db="EMBL/GenBank/DDBJ databases">
        <authorList>
            <person name="Magalhaes I.L.F."/>
            <person name="Oliveira U."/>
            <person name="Santos F.R."/>
            <person name="Vidigal T.H.D.A."/>
            <person name="Brescovit A.D."/>
            <person name="Santos A.J."/>
        </authorList>
    </citation>
    <scope>NUCLEOTIDE SEQUENCE</scope>
    <source>
        <tissue evidence="1">Shoot tissue taken approximately 20 cm above the soil surface</tissue>
    </source>
</reference>
<name>A0A0A9FZR1_ARUDO</name>
<protein>
    <submittedName>
        <fullName evidence="1">Uncharacterized protein</fullName>
    </submittedName>
</protein>
<evidence type="ECO:0000313" key="1">
    <source>
        <dbReference type="EMBL" id="JAE13863.1"/>
    </source>
</evidence>
<dbReference type="EMBL" id="GBRH01184033">
    <property type="protein sequence ID" value="JAE13863.1"/>
    <property type="molecule type" value="Transcribed_RNA"/>
</dbReference>
<organism evidence="1">
    <name type="scientific">Arundo donax</name>
    <name type="common">Giant reed</name>
    <name type="synonym">Donax arundinaceus</name>
    <dbReference type="NCBI Taxonomy" id="35708"/>
    <lineage>
        <taxon>Eukaryota</taxon>
        <taxon>Viridiplantae</taxon>
        <taxon>Streptophyta</taxon>
        <taxon>Embryophyta</taxon>
        <taxon>Tracheophyta</taxon>
        <taxon>Spermatophyta</taxon>
        <taxon>Magnoliopsida</taxon>
        <taxon>Liliopsida</taxon>
        <taxon>Poales</taxon>
        <taxon>Poaceae</taxon>
        <taxon>PACMAD clade</taxon>
        <taxon>Arundinoideae</taxon>
        <taxon>Arundineae</taxon>
        <taxon>Arundo</taxon>
    </lineage>
</organism>